<dbReference type="EMBL" id="CAJVPW010054020">
    <property type="protein sequence ID" value="CAG8771003.1"/>
    <property type="molecule type" value="Genomic_DNA"/>
</dbReference>
<accession>A0ACA9QZV6</accession>
<gene>
    <name evidence="1" type="ORF">SPELUC_LOCUS15777</name>
</gene>
<evidence type="ECO:0000313" key="1">
    <source>
        <dbReference type="EMBL" id="CAG8771003.1"/>
    </source>
</evidence>
<name>A0ACA9QZV6_9GLOM</name>
<reference evidence="1" key="1">
    <citation type="submission" date="2021-06" db="EMBL/GenBank/DDBJ databases">
        <authorList>
            <person name="Kallberg Y."/>
            <person name="Tangrot J."/>
            <person name="Rosling A."/>
        </authorList>
    </citation>
    <scope>NUCLEOTIDE SEQUENCE</scope>
    <source>
        <strain evidence="1">28 12/20/2015</strain>
    </source>
</reference>
<sequence length="47" mass="5520">SDSNQENDSDEENFFQLRSHLIICYYSINKENIPLIKTNKTVKCKAK</sequence>
<feature type="non-terminal residue" evidence="1">
    <location>
        <position position="47"/>
    </location>
</feature>
<feature type="non-terminal residue" evidence="1">
    <location>
        <position position="1"/>
    </location>
</feature>
<proteinExistence type="predicted"/>
<comment type="caution">
    <text evidence="1">The sequence shown here is derived from an EMBL/GenBank/DDBJ whole genome shotgun (WGS) entry which is preliminary data.</text>
</comment>
<protein>
    <submittedName>
        <fullName evidence="1">4618_t:CDS:1</fullName>
    </submittedName>
</protein>
<evidence type="ECO:0000313" key="2">
    <source>
        <dbReference type="Proteomes" id="UP000789366"/>
    </source>
</evidence>
<keyword evidence="2" id="KW-1185">Reference proteome</keyword>
<organism evidence="1 2">
    <name type="scientific">Cetraspora pellucida</name>
    <dbReference type="NCBI Taxonomy" id="1433469"/>
    <lineage>
        <taxon>Eukaryota</taxon>
        <taxon>Fungi</taxon>
        <taxon>Fungi incertae sedis</taxon>
        <taxon>Mucoromycota</taxon>
        <taxon>Glomeromycotina</taxon>
        <taxon>Glomeromycetes</taxon>
        <taxon>Diversisporales</taxon>
        <taxon>Gigasporaceae</taxon>
        <taxon>Cetraspora</taxon>
    </lineage>
</organism>
<dbReference type="Proteomes" id="UP000789366">
    <property type="component" value="Unassembled WGS sequence"/>
</dbReference>